<gene>
    <name evidence="1" type="ORF">SDC9_131911</name>
</gene>
<organism evidence="1">
    <name type="scientific">bioreactor metagenome</name>
    <dbReference type="NCBI Taxonomy" id="1076179"/>
    <lineage>
        <taxon>unclassified sequences</taxon>
        <taxon>metagenomes</taxon>
        <taxon>ecological metagenomes</taxon>
    </lineage>
</organism>
<dbReference type="AntiFam" id="ANF00095">
    <property type="entry name" value="Shadow ORF (opposite ABC transporters)"/>
</dbReference>
<comment type="caution">
    <text evidence="1">The sequence shown here is derived from an EMBL/GenBank/DDBJ whole genome shotgun (WGS) entry which is preliminary data.</text>
</comment>
<dbReference type="EMBL" id="VSSQ01033295">
    <property type="protein sequence ID" value="MPM84835.1"/>
    <property type="molecule type" value="Genomic_DNA"/>
</dbReference>
<sequence>MGHQADLLDDVADLASQFHRVHVLAVFSVDQNFTGGWFDHAVDHPHRGCFAAAARPDEYNELSVIECQVQRIHSNFPAWESFSKIFKFYHGFTS</sequence>
<dbReference type="AlphaFoldDB" id="A0A645D6L0"/>
<protein>
    <submittedName>
        <fullName evidence="1">Uncharacterized protein</fullName>
    </submittedName>
</protein>
<proteinExistence type="predicted"/>
<name>A0A645D6L0_9ZZZZ</name>
<reference evidence="1" key="1">
    <citation type="submission" date="2019-08" db="EMBL/GenBank/DDBJ databases">
        <authorList>
            <person name="Kucharzyk K."/>
            <person name="Murdoch R.W."/>
            <person name="Higgins S."/>
            <person name="Loffler F."/>
        </authorList>
    </citation>
    <scope>NUCLEOTIDE SEQUENCE</scope>
</reference>
<accession>A0A645D6L0</accession>
<evidence type="ECO:0000313" key="1">
    <source>
        <dbReference type="EMBL" id="MPM84835.1"/>
    </source>
</evidence>